<feature type="compositionally biased region" description="Acidic residues" evidence="10">
    <location>
        <begin position="166"/>
        <end position="248"/>
    </location>
</feature>
<evidence type="ECO:0000313" key="14">
    <source>
        <dbReference type="Proteomes" id="UP000264840"/>
    </source>
</evidence>
<comment type="function">
    <text evidence="9">Contributes to the regulation of lumenal Ca2+ release via the sarcoplasmic reticulum calcium release channels RYR1 and RYR2, a key step in triggering skeletal and heart muscle contraction. Required for normal organization of the triad junction, where T-tubules and the sarcoplasmic reticulum terminal cisternae are in close contact. Required for normal skeletal muscle strength. Plays a role in excitation-contraction coupling in the heart and in regulating the rate of heart beats.</text>
</comment>
<keyword evidence="4 11" id="KW-0812">Transmembrane</keyword>
<dbReference type="GO" id="GO:0033017">
    <property type="term" value="C:sarcoplasmic reticulum membrane"/>
    <property type="evidence" value="ECO:0007669"/>
    <property type="project" value="UniProtKB-SubCell"/>
</dbReference>
<evidence type="ECO:0000256" key="8">
    <source>
        <dbReference type="ARBA" id="ARBA00023180"/>
    </source>
</evidence>
<dbReference type="GO" id="GO:0051282">
    <property type="term" value="P:regulation of sequestering of calcium ion"/>
    <property type="evidence" value="ECO:0007669"/>
    <property type="project" value="UniProtKB-ARBA"/>
</dbReference>
<dbReference type="InterPro" id="IPR007943">
    <property type="entry name" value="Asp-B-hydro/Triadin_dom"/>
</dbReference>
<evidence type="ECO:0000256" key="2">
    <source>
        <dbReference type="ARBA" id="ARBA00016711"/>
    </source>
</evidence>
<dbReference type="STRING" id="8153.ENSHBUP00000032036"/>
<keyword evidence="8" id="KW-0325">Glycoprotein</keyword>
<evidence type="ECO:0000256" key="11">
    <source>
        <dbReference type="SAM" id="Phobius"/>
    </source>
</evidence>
<evidence type="ECO:0000259" key="12">
    <source>
        <dbReference type="Pfam" id="PF05279"/>
    </source>
</evidence>
<evidence type="ECO:0000313" key="13">
    <source>
        <dbReference type="Ensembl" id="ENSHBUP00000032036.1"/>
    </source>
</evidence>
<dbReference type="PANTHER" id="PTHR14106">
    <property type="entry name" value="TRIADIN"/>
    <property type="match status" value="1"/>
</dbReference>
<sequence>MTEAAEARTSTTTTMVLDHKNGDAGAPPLRVLKKSFTDDFYSTFSSPLAWILVLALIITWSCVFVIMFDLMDYKTISGHPPRRVFKDSGRRGGLSKISSDPMKAVNDAVDESSNIITGIVKFAANLIAPDDDEGTLYAVRKKGEFLPSRTKVIGMQAQKQPPMTEVLEDEAGEGEAEGEEGDEGEEAGEDEEEEEEGEYEEEEEEYGDEYEEEEEYDEEYGDEYDEEEEYEEEEEVDEEDEELEEEEE</sequence>
<keyword evidence="5 11" id="KW-1133">Transmembrane helix</keyword>
<evidence type="ECO:0000256" key="10">
    <source>
        <dbReference type="SAM" id="MobiDB-lite"/>
    </source>
</evidence>
<protein>
    <recommendedName>
        <fullName evidence="2">Triadin</fullName>
    </recommendedName>
</protein>
<evidence type="ECO:0000256" key="7">
    <source>
        <dbReference type="ARBA" id="ARBA00023157"/>
    </source>
</evidence>
<feature type="domain" description="Aspartyl beta-hydroxylase/Triadin" evidence="12">
    <location>
        <begin position="45"/>
        <end position="78"/>
    </location>
</feature>
<evidence type="ECO:0000256" key="5">
    <source>
        <dbReference type="ARBA" id="ARBA00022989"/>
    </source>
</evidence>
<accession>A0A3Q2X0P3</accession>
<dbReference type="PANTHER" id="PTHR14106:SF0">
    <property type="entry name" value="TRIADIN"/>
    <property type="match status" value="1"/>
</dbReference>
<dbReference type="AlphaFoldDB" id="A0A3Q2X0P3"/>
<evidence type="ECO:0000256" key="4">
    <source>
        <dbReference type="ARBA" id="ARBA00022692"/>
    </source>
</evidence>
<keyword evidence="6 11" id="KW-0472">Membrane</keyword>
<proteinExistence type="predicted"/>
<evidence type="ECO:0000256" key="3">
    <source>
        <dbReference type="ARBA" id="ARBA00022553"/>
    </source>
</evidence>
<dbReference type="Ensembl" id="ENSHBUT00000024714.1">
    <property type="protein sequence ID" value="ENSHBUP00000032036.1"/>
    <property type="gene ID" value="ENSHBUG00000018084.1"/>
</dbReference>
<evidence type="ECO:0000256" key="1">
    <source>
        <dbReference type="ARBA" id="ARBA00004157"/>
    </source>
</evidence>
<keyword evidence="7" id="KW-1015">Disulfide bond</keyword>
<dbReference type="OMA" id="LITWTCV"/>
<dbReference type="Pfam" id="PF05279">
    <property type="entry name" value="Asp-B-Hydro_N"/>
    <property type="match status" value="1"/>
</dbReference>
<keyword evidence="3" id="KW-0597">Phosphoprotein</keyword>
<dbReference type="InterPro" id="IPR010798">
    <property type="entry name" value="Triadin"/>
</dbReference>
<reference evidence="13" key="2">
    <citation type="submission" date="2025-09" db="UniProtKB">
        <authorList>
            <consortium name="Ensembl"/>
        </authorList>
    </citation>
    <scope>IDENTIFICATION</scope>
</reference>
<feature type="transmembrane region" description="Helical" evidence="11">
    <location>
        <begin position="48"/>
        <end position="68"/>
    </location>
</feature>
<feature type="region of interest" description="Disordered" evidence="10">
    <location>
        <begin position="152"/>
        <end position="248"/>
    </location>
</feature>
<evidence type="ECO:0000256" key="6">
    <source>
        <dbReference type="ARBA" id="ARBA00023136"/>
    </source>
</evidence>
<dbReference type="Proteomes" id="UP000264840">
    <property type="component" value="Unplaced"/>
</dbReference>
<organism evidence="13 14">
    <name type="scientific">Haplochromis burtoni</name>
    <name type="common">Burton's mouthbrooder</name>
    <name type="synonym">Chromis burtoni</name>
    <dbReference type="NCBI Taxonomy" id="8153"/>
    <lineage>
        <taxon>Eukaryota</taxon>
        <taxon>Metazoa</taxon>
        <taxon>Chordata</taxon>
        <taxon>Craniata</taxon>
        <taxon>Vertebrata</taxon>
        <taxon>Euteleostomi</taxon>
        <taxon>Actinopterygii</taxon>
        <taxon>Neopterygii</taxon>
        <taxon>Teleostei</taxon>
        <taxon>Neoteleostei</taxon>
        <taxon>Acanthomorphata</taxon>
        <taxon>Ovalentaria</taxon>
        <taxon>Cichlomorphae</taxon>
        <taxon>Cichliformes</taxon>
        <taxon>Cichlidae</taxon>
        <taxon>African cichlids</taxon>
        <taxon>Pseudocrenilabrinae</taxon>
        <taxon>Haplochromini</taxon>
        <taxon>Haplochromis</taxon>
    </lineage>
</organism>
<evidence type="ECO:0000256" key="9">
    <source>
        <dbReference type="ARBA" id="ARBA00046074"/>
    </source>
</evidence>
<dbReference type="GO" id="GO:0005102">
    <property type="term" value="F:signaling receptor binding"/>
    <property type="evidence" value="ECO:0007669"/>
    <property type="project" value="InterPro"/>
</dbReference>
<keyword evidence="14" id="KW-1185">Reference proteome</keyword>
<reference evidence="13" key="1">
    <citation type="submission" date="2025-08" db="UniProtKB">
        <authorList>
            <consortium name="Ensembl"/>
        </authorList>
    </citation>
    <scope>IDENTIFICATION</scope>
</reference>
<name>A0A3Q2X0P3_HAPBU</name>
<comment type="subcellular location">
    <subcellularLocation>
        <location evidence="1">Sarcoplasmic reticulum membrane</location>
        <topology evidence="1">Single-pass type II membrane protein</topology>
    </subcellularLocation>
</comment>
<dbReference type="GeneTree" id="ENSGT00510000049207"/>